<dbReference type="SFLD" id="SFLDG01099">
    <property type="entry name" value="Uncharacterised_Radical_SAM_Su"/>
    <property type="match status" value="1"/>
</dbReference>
<protein>
    <submittedName>
        <fullName evidence="7">Putative pyruvate formate lyase activating enzyme</fullName>
    </submittedName>
</protein>
<dbReference type="SUPFAM" id="SSF102114">
    <property type="entry name" value="Radical SAM enzymes"/>
    <property type="match status" value="1"/>
</dbReference>
<evidence type="ECO:0000256" key="5">
    <source>
        <dbReference type="PIRSR" id="PIRSR004869-50"/>
    </source>
</evidence>
<evidence type="ECO:0000256" key="3">
    <source>
        <dbReference type="ARBA" id="ARBA00023004"/>
    </source>
</evidence>
<dbReference type="GO" id="GO:0016829">
    <property type="term" value="F:lyase activity"/>
    <property type="evidence" value="ECO:0007669"/>
    <property type="project" value="UniProtKB-KW"/>
</dbReference>
<evidence type="ECO:0000259" key="6">
    <source>
        <dbReference type="Pfam" id="PF04055"/>
    </source>
</evidence>
<comment type="cofactor">
    <cofactor evidence="5">
        <name>[4Fe-4S] cluster</name>
        <dbReference type="ChEBI" id="CHEBI:49883"/>
    </cofactor>
    <text evidence="5">Binds 1 [4Fe-4S] cluster. The cluster is coordinated with 3 cysteines and an exchangeable S-adenosyl-L-methionine.</text>
</comment>
<dbReference type="PANTHER" id="PTHR43075:SF1">
    <property type="entry name" value="FORMATE LYASE ACTIVATING ENZYME, PUTATIVE (AFU_ORTHOLOGUE AFUA_2G15630)-RELATED"/>
    <property type="match status" value="1"/>
</dbReference>
<dbReference type="GO" id="GO:0051536">
    <property type="term" value="F:iron-sulfur cluster binding"/>
    <property type="evidence" value="ECO:0007669"/>
    <property type="project" value="UniProtKB-KW"/>
</dbReference>
<dbReference type="SFLD" id="SFLDS00029">
    <property type="entry name" value="Radical_SAM"/>
    <property type="match status" value="1"/>
</dbReference>
<keyword evidence="1 5" id="KW-0949">S-adenosyl-L-methionine</keyword>
<dbReference type="PIRSF" id="PIRSF004869">
    <property type="entry name" value="PflX_prd"/>
    <property type="match status" value="1"/>
</dbReference>
<evidence type="ECO:0000313" key="7">
    <source>
        <dbReference type="EMBL" id="CUU05448.1"/>
    </source>
</evidence>
<keyword evidence="2 5" id="KW-0479">Metal-binding</keyword>
<gene>
    <name evidence="7" type="ORF">JGI1_01258</name>
</gene>
<feature type="domain" description="Radical SAM core" evidence="6">
    <location>
        <begin position="85"/>
        <end position="213"/>
    </location>
</feature>
<reference evidence="8" key="1">
    <citation type="submission" date="2015-11" db="EMBL/GenBank/DDBJ databases">
        <authorList>
            <person name="Varghese N."/>
        </authorList>
    </citation>
    <scope>NUCLEOTIDE SEQUENCE [LARGE SCALE GENOMIC DNA]</scope>
</reference>
<dbReference type="RefSeq" id="WP_140945000.1">
    <property type="nucleotide sequence ID" value="NZ_FAOO01000007.1"/>
</dbReference>
<evidence type="ECO:0000256" key="4">
    <source>
        <dbReference type="ARBA" id="ARBA00023014"/>
    </source>
</evidence>
<feature type="binding site" evidence="5">
    <location>
        <position position="90"/>
    </location>
    <ligand>
        <name>[4Fe-4S] cluster</name>
        <dbReference type="ChEBI" id="CHEBI:49883"/>
        <note>4Fe-4S-S-AdoMet</note>
    </ligand>
</feature>
<feature type="binding site" evidence="5">
    <location>
        <position position="97"/>
    </location>
    <ligand>
        <name>[4Fe-4S] cluster</name>
        <dbReference type="ChEBI" id="CHEBI:49883"/>
        <note>4Fe-4S-S-AdoMet</note>
    </ligand>
</feature>
<keyword evidence="7" id="KW-0456">Lyase</keyword>
<name>A0A0S4N405_9BACT</name>
<sequence length="314" mass="35909">MKTLISFKYEPRYVELNEKGILRDRVEILRQILNDCTLCPRNCHVNRNLGRKGKCRVGKELIISGVHPHFGEENCLVGTNGSGTIFFASCNMNCIYCQNYEISRFKRGEIVTVETLAESMLFLQRIGCHNINLVTPTHYVPQIVEAIEIAVKKGLRIPIVYNCGGYESVETLKLLDGIIDIYMPDIKYSDNFYGLRYSGVPDYWDVVREAVKEMWRQVGDLKIVDGVAVKGLLVRHLVLPNNIAGSEKVFEFLANEISKNTYVNIMAQYRPCFNAYLKPELARRITPQEYSEAVKLAIKFGLSRIEISSWYGIF</sequence>
<dbReference type="OrthoDB" id="9782387at2"/>
<dbReference type="EMBL" id="FAOO01000007">
    <property type="protein sequence ID" value="CUU05448.1"/>
    <property type="molecule type" value="Genomic_DNA"/>
</dbReference>
<dbReference type="Proteomes" id="UP000320623">
    <property type="component" value="Unassembled WGS sequence"/>
</dbReference>
<dbReference type="Pfam" id="PF04055">
    <property type="entry name" value="Radical_SAM"/>
    <property type="match status" value="1"/>
</dbReference>
<organism evidence="7 8">
    <name type="scientific">Candidatus Thermokryptus mobilis</name>
    <dbReference type="NCBI Taxonomy" id="1643428"/>
    <lineage>
        <taxon>Bacteria</taxon>
        <taxon>Pseudomonadati</taxon>
        <taxon>Candidatus Kryptoniota</taxon>
        <taxon>Candidatus Thermokryptus</taxon>
    </lineage>
</organism>
<keyword evidence="4 5" id="KW-0411">Iron-sulfur</keyword>
<evidence type="ECO:0000256" key="1">
    <source>
        <dbReference type="ARBA" id="ARBA00022691"/>
    </source>
</evidence>
<evidence type="ECO:0000256" key="2">
    <source>
        <dbReference type="ARBA" id="ARBA00022723"/>
    </source>
</evidence>
<dbReference type="InterPro" id="IPR040085">
    <property type="entry name" value="MJ0674-like"/>
</dbReference>
<dbReference type="InterPro" id="IPR013785">
    <property type="entry name" value="Aldolase_TIM"/>
</dbReference>
<feature type="binding site" evidence="5">
    <location>
        <position position="94"/>
    </location>
    <ligand>
        <name>[4Fe-4S] cluster</name>
        <dbReference type="ChEBI" id="CHEBI:49883"/>
        <note>4Fe-4S-S-AdoMet</note>
    </ligand>
</feature>
<proteinExistence type="predicted"/>
<dbReference type="CDD" id="cd01335">
    <property type="entry name" value="Radical_SAM"/>
    <property type="match status" value="1"/>
</dbReference>
<keyword evidence="3 5" id="KW-0408">Iron</keyword>
<dbReference type="GO" id="GO:0046872">
    <property type="term" value="F:metal ion binding"/>
    <property type="evidence" value="ECO:0007669"/>
    <property type="project" value="UniProtKB-KW"/>
</dbReference>
<dbReference type="Gene3D" id="3.20.20.70">
    <property type="entry name" value="Aldolase class I"/>
    <property type="match status" value="1"/>
</dbReference>
<keyword evidence="7" id="KW-0670">Pyruvate</keyword>
<dbReference type="InterPro" id="IPR016431">
    <property type="entry name" value="Pyrv-formate_lyase-activ_prd"/>
</dbReference>
<accession>A0A0S4N405</accession>
<dbReference type="STRING" id="1643428.GCA_001442855_01231"/>
<dbReference type="InterPro" id="IPR007197">
    <property type="entry name" value="rSAM"/>
</dbReference>
<keyword evidence="8" id="KW-1185">Reference proteome</keyword>
<evidence type="ECO:0000313" key="8">
    <source>
        <dbReference type="Proteomes" id="UP000320623"/>
    </source>
</evidence>
<dbReference type="InterPro" id="IPR058240">
    <property type="entry name" value="rSAM_sf"/>
</dbReference>
<dbReference type="PANTHER" id="PTHR43075">
    <property type="entry name" value="FORMATE LYASE ACTIVATING ENZYME, PUTATIVE (AFU_ORTHOLOGUE AFUA_2G15630)-RELATED"/>
    <property type="match status" value="1"/>
</dbReference>
<dbReference type="AlphaFoldDB" id="A0A0S4N405"/>